<keyword evidence="1" id="KW-1017">Isopeptide bond</keyword>
<dbReference type="PROSITE" id="PS50053">
    <property type="entry name" value="UBIQUITIN_2"/>
    <property type="match status" value="7"/>
</dbReference>
<dbReference type="Proteomes" id="UP000245207">
    <property type="component" value="Unassembled WGS sequence"/>
</dbReference>
<dbReference type="SUPFAM" id="SSF54236">
    <property type="entry name" value="Ubiquitin-like"/>
    <property type="match status" value="7"/>
</dbReference>
<dbReference type="InterPro" id="IPR000626">
    <property type="entry name" value="Ubiquitin-like_dom"/>
</dbReference>
<evidence type="ECO:0000313" key="5">
    <source>
        <dbReference type="Proteomes" id="UP000245207"/>
    </source>
</evidence>
<dbReference type="STRING" id="35608.A0A2U1Q4U3"/>
<name>A0A2U1Q4U3_ARTAN</name>
<evidence type="ECO:0000259" key="3">
    <source>
        <dbReference type="PROSITE" id="PS50053"/>
    </source>
</evidence>
<dbReference type="PROSITE" id="PS00299">
    <property type="entry name" value="UBIQUITIN_1"/>
    <property type="match status" value="1"/>
</dbReference>
<dbReference type="Pfam" id="PF00240">
    <property type="entry name" value="ubiquitin"/>
    <property type="match status" value="7"/>
</dbReference>
<dbReference type="Gene3D" id="3.10.20.90">
    <property type="entry name" value="Phosphatidylinositol 3-kinase Catalytic Subunit, Chain A, domain 1"/>
    <property type="match status" value="7"/>
</dbReference>
<dbReference type="PANTHER" id="PTHR10666">
    <property type="entry name" value="UBIQUITIN"/>
    <property type="match status" value="1"/>
</dbReference>
<dbReference type="InterPro" id="IPR050158">
    <property type="entry name" value="Ubiquitin_ubiquitin-like"/>
</dbReference>
<dbReference type="EMBL" id="PKPP01000417">
    <property type="protein sequence ID" value="PWA93018.1"/>
    <property type="molecule type" value="Genomic_DNA"/>
</dbReference>
<feature type="domain" description="Ubiquitin-like" evidence="3">
    <location>
        <begin position="403"/>
        <end position="475"/>
    </location>
</feature>
<sequence length="817" mass="92424">MTGDASTTPIQPIDKDYYYSLASIKACIPDPLDLEKLNYNSWSALFKGFCKTYGLEHHLNAPSTSTSTSPIDPNHDTNDSLVVMWMHSTISPKLESMVIGDSSSAHGVWDRLKSIFHDNKDAQVIQPDNEIRNMQIDNLPVTDYVQEIKSKANLLANLGSTVSNSSLVTCTINGLWFPEIARIICHRGKLPTFDDVRSMILLEESDIANYSPSTSTFAHSSSSATVLDFSDHDFGLKQPNTTMSTSGFETKIFIQKDHTGKTICLEVESFDTISNVKAKIQESEGISLYRQKLFYAGMHLDDCRTLADYNIQTGYTLLLVLRLGRCMQIFIKTSDEKTMSLEVNRSETIKSVKTKIQDKEGIPLLQQSLFFAGNELEDYHTLSNYHVYWGFTLELVLTNKENMKIIVQIFTGKTITLQVNIYDTIDNVKAKIQGKEGIPKNQQLLYFTAWELKDDYTIYDCCIRNESTIYLVLKEWMKIFIATHTGKIISLEVKRCTTIGNMKKIFIKNSHSGKTITLEVKSSDTIGNVKSNIHEKEGFSTYRQNLFFAGMHLDDSHTLADYNIHMGTTLLLVLKMGQWMQIFIKTNAGKTLSLEVKRSETIKNVKTMIQDKEGIPVSHQMLFFAEEQLKDGSTLADYCIIENESILHLVVALTKIIVNKTIDGKIFTLEVESFDTIRDVKAKIHDKEGIPPDHQRLIFSGVQLIDGFPLDYYDIQSESTLHLVVTLMTIFIKLPTEIITLGVESCDTISNLKVKIQNKMDIPVSHQRMIFGRKQLDDNFMISDYSIQNESTIHLVLINGCQYPSVDDTVLGSLSLR</sequence>
<dbReference type="GO" id="GO:0003729">
    <property type="term" value="F:mRNA binding"/>
    <property type="evidence" value="ECO:0007669"/>
    <property type="project" value="UniProtKB-ARBA"/>
</dbReference>
<comment type="caution">
    <text evidence="4">The sequence shown here is derived from an EMBL/GenBank/DDBJ whole genome shotgun (WGS) entry which is preliminary data.</text>
</comment>
<feature type="domain" description="Ubiquitin-like" evidence="3">
    <location>
        <begin position="728"/>
        <end position="797"/>
    </location>
</feature>
<protein>
    <submittedName>
        <fullName evidence="4">Polyubiquitin</fullName>
    </submittedName>
</protein>
<reference evidence="4 5" key="1">
    <citation type="journal article" date="2018" name="Mol. Plant">
        <title>The genome of Artemisia annua provides insight into the evolution of Asteraceae family and artemisinin biosynthesis.</title>
        <authorList>
            <person name="Shen Q."/>
            <person name="Zhang L."/>
            <person name="Liao Z."/>
            <person name="Wang S."/>
            <person name="Yan T."/>
            <person name="Shi P."/>
            <person name="Liu M."/>
            <person name="Fu X."/>
            <person name="Pan Q."/>
            <person name="Wang Y."/>
            <person name="Lv Z."/>
            <person name="Lu X."/>
            <person name="Zhang F."/>
            <person name="Jiang W."/>
            <person name="Ma Y."/>
            <person name="Chen M."/>
            <person name="Hao X."/>
            <person name="Li L."/>
            <person name="Tang Y."/>
            <person name="Lv G."/>
            <person name="Zhou Y."/>
            <person name="Sun X."/>
            <person name="Brodelius P.E."/>
            <person name="Rose J.K.C."/>
            <person name="Tang K."/>
        </authorList>
    </citation>
    <scope>NUCLEOTIDE SEQUENCE [LARGE SCALE GENOMIC DNA]</scope>
    <source>
        <strain evidence="5">cv. Huhao1</strain>
        <tissue evidence="4">Leaf</tissue>
    </source>
</reference>
<dbReference type="Pfam" id="PF14223">
    <property type="entry name" value="Retrotran_gag_2"/>
    <property type="match status" value="1"/>
</dbReference>
<feature type="domain" description="Ubiquitin-like" evidence="3">
    <location>
        <begin position="503"/>
        <end position="576"/>
    </location>
</feature>
<evidence type="ECO:0000256" key="1">
    <source>
        <dbReference type="ARBA" id="ARBA00022499"/>
    </source>
</evidence>
<evidence type="ECO:0000313" key="4">
    <source>
        <dbReference type="EMBL" id="PWA93018.1"/>
    </source>
</evidence>
<dbReference type="AlphaFoldDB" id="A0A2U1Q4U3"/>
<keyword evidence="2" id="KW-0832">Ubl conjugation</keyword>
<dbReference type="PRINTS" id="PR00348">
    <property type="entry name" value="UBIQUITIN"/>
</dbReference>
<dbReference type="FunFam" id="3.10.20.90:FF:000211">
    <property type="entry name" value="Polyubiquitin 9"/>
    <property type="match status" value="1"/>
</dbReference>
<gene>
    <name evidence="4" type="ORF">CTI12_AA076260</name>
</gene>
<dbReference type="SMART" id="SM00213">
    <property type="entry name" value="UBQ"/>
    <property type="match status" value="7"/>
</dbReference>
<keyword evidence="5" id="KW-1185">Reference proteome</keyword>
<dbReference type="InterPro" id="IPR029071">
    <property type="entry name" value="Ubiquitin-like_domsf"/>
</dbReference>
<organism evidence="4 5">
    <name type="scientific">Artemisia annua</name>
    <name type="common">Sweet wormwood</name>
    <dbReference type="NCBI Taxonomy" id="35608"/>
    <lineage>
        <taxon>Eukaryota</taxon>
        <taxon>Viridiplantae</taxon>
        <taxon>Streptophyta</taxon>
        <taxon>Embryophyta</taxon>
        <taxon>Tracheophyta</taxon>
        <taxon>Spermatophyta</taxon>
        <taxon>Magnoliopsida</taxon>
        <taxon>eudicotyledons</taxon>
        <taxon>Gunneridae</taxon>
        <taxon>Pentapetalae</taxon>
        <taxon>asterids</taxon>
        <taxon>campanulids</taxon>
        <taxon>Asterales</taxon>
        <taxon>Asteraceae</taxon>
        <taxon>Asteroideae</taxon>
        <taxon>Anthemideae</taxon>
        <taxon>Artemisiinae</taxon>
        <taxon>Artemisia</taxon>
    </lineage>
</organism>
<dbReference type="InterPro" id="IPR019956">
    <property type="entry name" value="Ubiquitin_dom"/>
</dbReference>
<dbReference type="InterPro" id="IPR019954">
    <property type="entry name" value="Ubiquitin_CS"/>
</dbReference>
<accession>A0A2U1Q4U3</accession>
<feature type="domain" description="Ubiquitin-like" evidence="3">
    <location>
        <begin position="657"/>
        <end position="726"/>
    </location>
</feature>
<feature type="domain" description="Ubiquitin-like" evidence="3">
    <location>
        <begin position="250"/>
        <end position="322"/>
    </location>
</feature>
<proteinExistence type="predicted"/>
<dbReference type="OrthoDB" id="1699318at2759"/>
<feature type="domain" description="Ubiquitin-like" evidence="3">
    <location>
        <begin position="327"/>
        <end position="402"/>
    </location>
</feature>
<feature type="domain" description="Ubiquitin-like" evidence="3">
    <location>
        <begin position="580"/>
        <end position="646"/>
    </location>
</feature>
<evidence type="ECO:0000256" key="2">
    <source>
        <dbReference type="ARBA" id="ARBA00022843"/>
    </source>
</evidence>